<evidence type="ECO:0000313" key="3">
    <source>
        <dbReference type="Proteomes" id="UP001195422"/>
    </source>
</evidence>
<organism evidence="2 3">
    <name type="scientific">Glutamicibacter protophormiae</name>
    <name type="common">Brevibacterium protophormiae</name>
    <dbReference type="NCBI Taxonomy" id="37930"/>
    <lineage>
        <taxon>Bacteria</taxon>
        <taxon>Bacillati</taxon>
        <taxon>Actinomycetota</taxon>
        <taxon>Actinomycetes</taxon>
        <taxon>Micrococcales</taxon>
        <taxon>Micrococcaceae</taxon>
        <taxon>Glutamicibacter</taxon>
    </lineage>
</organism>
<keyword evidence="1" id="KW-1133">Transmembrane helix</keyword>
<keyword evidence="1" id="KW-0472">Membrane</keyword>
<evidence type="ECO:0000313" key="2">
    <source>
        <dbReference type="EMBL" id="MBP2399634.1"/>
    </source>
</evidence>
<dbReference type="Proteomes" id="UP001195422">
    <property type="component" value="Unassembled WGS sequence"/>
</dbReference>
<reference evidence="2 3" key="1">
    <citation type="submission" date="2021-03" db="EMBL/GenBank/DDBJ databases">
        <title>Sequencing the genomes of 1000 actinobacteria strains.</title>
        <authorList>
            <person name="Klenk H.-P."/>
        </authorList>
    </citation>
    <scope>NUCLEOTIDE SEQUENCE [LARGE SCALE GENOMIC DNA]</scope>
    <source>
        <strain evidence="2 3">DSM 20168</strain>
    </source>
</reference>
<feature type="transmembrane region" description="Helical" evidence="1">
    <location>
        <begin position="6"/>
        <end position="24"/>
    </location>
</feature>
<evidence type="ECO:0000256" key="1">
    <source>
        <dbReference type="SAM" id="Phobius"/>
    </source>
</evidence>
<keyword evidence="3" id="KW-1185">Reference proteome</keyword>
<proteinExistence type="predicted"/>
<dbReference type="RefSeq" id="WP_188948223.1">
    <property type="nucleotide sequence ID" value="NZ_BMPH01000006.1"/>
</dbReference>
<feature type="transmembrane region" description="Helical" evidence="1">
    <location>
        <begin position="69"/>
        <end position="91"/>
    </location>
</feature>
<protein>
    <submittedName>
        <fullName evidence="2">Uncharacterized protein</fullName>
    </submittedName>
</protein>
<feature type="transmembrane region" description="Helical" evidence="1">
    <location>
        <begin position="36"/>
        <end position="57"/>
    </location>
</feature>
<accession>A0ABS4XSZ9</accession>
<comment type="caution">
    <text evidence="2">The sequence shown here is derived from an EMBL/GenBank/DDBJ whole genome shotgun (WGS) entry which is preliminary data.</text>
</comment>
<name>A0ABS4XSZ9_GLUPR</name>
<dbReference type="EMBL" id="JAGIOJ010000001">
    <property type="protein sequence ID" value="MBP2399634.1"/>
    <property type="molecule type" value="Genomic_DNA"/>
</dbReference>
<feature type="transmembrane region" description="Helical" evidence="1">
    <location>
        <begin position="158"/>
        <end position="179"/>
    </location>
</feature>
<keyword evidence="1" id="KW-0812">Transmembrane</keyword>
<sequence length="180" mass="18668">MFWTAWAVLIVATGLSAAASFLSYAKGRRASIRTWITLVAAVLALASLVLGLVGHAVHESESVPAVLSISLSVLFALAFGGPFTELVFTMASRAPKPPAKEKSDPSPLRGGLWIGLLERAAIVGTLWAGWPEGTAVVLAVKGLGRFAELKNHQAAEQFILGTFASGLVAAGAYGLGLLLS</sequence>
<gene>
    <name evidence="2" type="ORF">JOF39_002715</name>
</gene>